<evidence type="ECO:0000256" key="6">
    <source>
        <dbReference type="SAM" id="Phobius"/>
    </source>
</evidence>
<comment type="similarity">
    <text evidence="2">Belongs to the UPF0382 family.</text>
</comment>
<sequence length="128" mass="13596">MNTPRLFLVLGALAGFFSVAFGAFGAHVLQDRMSPHMFDIFNKAVHYQGLHALAILFTGLLLSAFPTSSLRWAGICFITGIGLFSGSLYALSLSGIRSLGAITPLGGLSFLAGWLLLAIGGWKYGSRT</sequence>
<dbReference type="InterPro" id="IPR006696">
    <property type="entry name" value="DUF423"/>
</dbReference>
<keyword evidence="5 6" id="KW-0472">Membrane</keyword>
<dbReference type="AlphaFoldDB" id="A0A7U6GGY1"/>
<evidence type="ECO:0000256" key="5">
    <source>
        <dbReference type="ARBA" id="ARBA00023136"/>
    </source>
</evidence>
<accession>A0A7U6GGY1</accession>
<keyword evidence="4 6" id="KW-1133">Transmembrane helix</keyword>
<evidence type="ECO:0000256" key="4">
    <source>
        <dbReference type="ARBA" id="ARBA00022989"/>
    </source>
</evidence>
<evidence type="ECO:0000313" key="8">
    <source>
        <dbReference type="Proteomes" id="UP000031631"/>
    </source>
</evidence>
<dbReference type="Pfam" id="PF04241">
    <property type="entry name" value="DUF423"/>
    <property type="match status" value="1"/>
</dbReference>
<organism evidence="7 8">
    <name type="scientific">Thiolapillus brandeum</name>
    <dbReference type="NCBI Taxonomy" id="1076588"/>
    <lineage>
        <taxon>Bacteria</taxon>
        <taxon>Pseudomonadati</taxon>
        <taxon>Pseudomonadota</taxon>
        <taxon>Gammaproteobacteria</taxon>
        <taxon>Chromatiales</taxon>
        <taxon>Sedimenticolaceae</taxon>
        <taxon>Thiolapillus</taxon>
    </lineage>
</organism>
<feature type="transmembrane region" description="Helical" evidence="6">
    <location>
        <begin position="46"/>
        <end position="65"/>
    </location>
</feature>
<name>A0A7U6GGY1_9GAMM</name>
<dbReference type="KEGG" id="tbn:TBH_C0419"/>
<reference evidence="7 8" key="1">
    <citation type="journal article" date="2014" name="PLoS ONE">
        <title>Physiological and genomic features of a novel sulfur-oxidizing gammaproteobacterium belonging to a previously uncultivated symbiotic lineage isolated from a hydrothermal vent.</title>
        <authorList>
            <person name="Nunoura T."/>
            <person name="Takaki Y."/>
            <person name="Kazama H."/>
            <person name="Kakuta J."/>
            <person name="Shimamura S."/>
            <person name="Makita H."/>
            <person name="Hirai M."/>
            <person name="Miyazaki M."/>
            <person name="Takai K."/>
        </authorList>
    </citation>
    <scope>NUCLEOTIDE SEQUENCE [LARGE SCALE GENOMIC DNA]</scope>
    <source>
        <strain evidence="7 8">Hiromi1</strain>
    </source>
</reference>
<keyword evidence="3 6" id="KW-0812">Transmembrane</keyword>
<dbReference type="PANTHER" id="PTHR43461">
    <property type="entry name" value="TRANSMEMBRANE PROTEIN 256"/>
    <property type="match status" value="1"/>
</dbReference>
<evidence type="ECO:0000256" key="1">
    <source>
        <dbReference type="ARBA" id="ARBA00004141"/>
    </source>
</evidence>
<comment type="subcellular location">
    <subcellularLocation>
        <location evidence="1">Membrane</location>
        <topology evidence="1">Multi-pass membrane protein</topology>
    </subcellularLocation>
</comment>
<dbReference type="PANTHER" id="PTHR43461:SF1">
    <property type="entry name" value="TRANSMEMBRANE PROTEIN 256"/>
    <property type="match status" value="1"/>
</dbReference>
<proteinExistence type="inferred from homology"/>
<protein>
    <recommendedName>
        <fullName evidence="9">DUF423 domain-containing protein</fullName>
    </recommendedName>
</protein>
<dbReference type="OrthoDB" id="9802121at2"/>
<gene>
    <name evidence="7" type="ORF">TBH_C0419</name>
</gene>
<evidence type="ECO:0008006" key="9">
    <source>
        <dbReference type="Google" id="ProtNLM"/>
    </source>
</evidence>
<evidence type="ECO:0000313" key="7">
    <source>
        <dbReference type="EMBL" id="BAO43364.1"/>
    </source>
</evidence>
<feature type="transmembrane region" description="Helical" evidence="6">
    <location>
        <begin position="72"/>
        <end position="92"/>
    </location>
</feature>
<dbReference type="RefSeq" id="WP_041064975.1">
    <property type="nucleotide sequence ID" value="NZ_AP012273.1"/>
</dbReference>
<evidence type="ECO:0000256" key="2">
    <source>
        <dbReference type="ARBA" id="ARBA00009694"/>
    </source>
</evidence>
<dbReference type="EMBL" id="AP012273">
    <property type="protein sequence ID" value="BAO43364.1"/>
    <property type="molecule type" value="Genomic_DNA"/>
</dbReference>
<dbReference type="Proteomes" id="UP000031631">
    <property type="component" value="Chromosome"/>
</dbReference>
<keyword evidence="8" id="KW-1185">Reference proteome</keyword>
<feature type="transmembrane region" description="Helical" evidence="6">
    <location>
        <begin position="98"/>
        <end position="122"/>
    </location>
</feature>
<dbReference type="GO" id="GO:0005886">
    <property type="term" value="C:plasma membrane"/>
    <property type="evidence" value="ECO:0007669"/>
    <property type="project" value="TreeGrafter"/>
</dbReference>
<evidence type="ECO:0000256" key="3">
    <source>
        <dbReference type="ARBA" id="ARBA00022692"/>
    </source>
</evidence>